<sequence length="122" mass="13324">MIGEGHPDKVCDRISDAILDAHLSQDPSAKVAVETVASIVASKAAVNYQNIVRRVLKDVGYDCCQKGMDYKTVNVMVCLKEQSSDISQAVISKTTLETGAGDQGIMFGYATDENKEEKQQYF</sequence>
<dbReference type="GO" id="GO:0006556">
    <property type="term" value="P:S-adenosylmethionine biosynthetic process"/>
    <property type="evidence" value="ECO:0007669"/>
    <property type="project" value="InterPro"/>
</dbReference>
<evidence type="ECO:0000256" key="1">
    <source>
        <dbReference type="ARBA" id="ARBA00022723"/>
    </source>
</evidence>
<dbReference type="InterPro" id="IPR002133">
    <property type="entry name" value="S-AdoMet_synthetase"/>
</dbReference>
<gene>
    <name evidence="3" type="ORF">OSB1V03_LOCUS891</name>
</gene>
<dbReference type="Proteomes" id="UP000759131">
    <property type="component" value="Unassembled WGS sequence"/>
</dbReference>
<dbReference type="PANTHER" id="PTHR11964">
    <property type="entry name" value="S-ADENOSYLMETHIONINE SYNTHETASE"/>
    <property type="match status" value="1"/>
</dbReference>
<dbReference type="OrthoDB" id="5852090at2759"/>
<evidence type="ECO:0000313" key="3">
    <source>
        <dbReference type="EMBL" id="CAD7620404.1"/>
    </source>
</evidence>
<dbReference type="EMBL" id="CAJPIZ010000224">
    <property type="protein sequence ID" value="CAG2100834.1"/>
    <property type="molecule type" value="Genomic_DNA"/>
</dbReference>
<evidence type="ECO:0000313" key="4">
    <source>
        <dbReference type="Proteomes" id="UP000759131"/>
    </source>
</evidence>
<dbReference type="Gene3D" id="3.30.300.10">
    <property type="match status" value="2"/>
</dbReference>
<dbReference type="GO" id="GO:0005524">
    <property type="term" value="F:ATP binding"/>
    <property type="evidence" value="ECO:0007669"/>
    <property type="project" value="InterPro"/>
</dbReference>
<evidence type="ECO:0000259" key="2">
    <source>
        <dbReference type="Pfam" id="PF00438"/>
    </source>
</evidence>
<reference evidence="3" key="1">
    <citation type="submission" date="2020-11" db="EMBL/GenBank/DDBJ databases">
        <authorList>
            <person name="Tran Van P."/>
        </authorList>
    </citation>
    <scope>NUCLEOTIDE SEQUENCE</scope>
</reference>
<keyword evidence="4" id="KW-1185">Reference proteome</keyword>
<dbReference type="EMBL" id="OC854799">
    <property type="protein sequence ID" value="CAD7620404.1"/>
    <property type="molecule type" value="Genomic_DNA"/>
</dbReference>
<proteinExistence type="predicted"/>
<dbReference type="AlphaFoldDB" id="A0A7R9KEH0"/>
<dbReference type="SUPFAM" id="SSF55973">
    <property type="entry name" value="S-adenosylmethionine synthetase"/>
    <property type="match status" value="2"/>
</dbReference>
<feature type="domain" description="S-adenosylmethionine synthetase N-terminal" evidence="2">
    <location>
        <begin position="2"/>
        <end position="83"/>
    </location>
</feature>
<accession>A0A7R9KEH0</accession>
<protein>
    <recommendedName>
        <fullName evidence="2">S-adenosylmethionine synthetase N-terminal domain-containing protein</fullName>
    </recommendedName>
</protein>
<dbReference type="InterPro" id="IPR022631">
    <property type="entry name" value="ADOMET_SYNTHASE_CS"/>
</dbReference>
<name>A0A7R9KEH0_9ACAR</name>
<dbReference type="GO" id="GO:0004478">
    <property type="term" value="F:methionine adenosyltransferase activity"/>
    <property type="evidence" value="ECO:0007669"/>
    <property type="project" value="InterPro"/>
</dbReference>
<dbReference type="PROSITE" id="PS00376">
    <property type="entry name" value="ADOMET_SYNTHASE_1"/>
    <property type="match status" value="1"/>
</dbReference>
<dbReference type="InterPro" id="IPR022636">
    <property type="entry name" value="S-AdoMet_synthetase_sfam"/>
</dbReference>
<keyword evidence="1" id="KW-0479">Metal-binding</keyword>
<dbReference type="GO" id="GO:0046872">
    <property type="term" value="F:metal ion binding"/>
    <property type="evidence" value="ECO:0007669"/>
    <property type="project" value="UniProtKB-KW"/>
</dbReference>
<organism evidence="3">
    <name type="scientific">Medioppia subpectinata</name>
    <dbReference type="NCBI Taxonomy" id="1979941"/>
    <lineage>
        <taxon>Eukaryota</taxon>
        <taxon>Metazoa</taxon>
        <taxon>Ecdysozoa</taxon>
        <taxon>Arthropoda</taxon>
        <taxon>Chelicerata</taxon>
        <taxon>Arachnida</taxon>
        <taxon>Acari</taxon>
        <taxon>Acariformes</taxon>
        <taxon>Sarcoptiformes</taxon>
        <taxon>Oribatida</taxon>
        <taxon>Brachypylina</taxon>
        <taxon>Oppioidea</taxon>
        <taxon>Oppiidae</taxon>
        <taxon>Medioppia</taxon>
    </lineage>
</organism>
<dbReference type="Pfam" id="PF00438">
    <property type="entry name" value="S-AdoMet_synt_N"/>
    <property type="match status" value="1"/>
</dbReference>
<dbReference type="InterPro" id="IPR022628">
    <property type="entry name" value="S-AdoMet_synt_N"/>
</dbReference>